<evidence type="ECO:0000259" key="2">
    <source>
        <dbReference type="PROSITE" id="PS50112"/>
    </source>
</evidence>
<feature type="domain" description="PAS" evidence="2">
    <location>
        <begin position="53"/>
        <end position="123"/>
    </location>
</feature>
<evidence type="ECO:0000256" key="1">
    <source>
        <dbReference type="SAM" id="Phobius"/>
    </source>
</evidence>
<dbReference type="InterPro" id="IPR000014">
    <property type="entry name" value="PAS"/>
</dbReference>
<dbReference type="EMBL" id="BARV01033886">
    <property type="protein sequence ID" value="GAI54960.1"/>
    <property type="molecule type" value="Genomic_DNA"/>
</dbReference>
<feature type="transmembrane region" description="Helical" evidence="1">
    <location>
        <begin position="15"/>
        <end position="33"/>
    </location>
</feature>
<dbReference type="SMART" id="SM00091">
    <property type="entry name" value="PAS"/>
    <property type="match status" value="1"/>
</dbReference>
<dbReference type="SUPFAM" id="SSF55785">
    <property type="entry name" value="PYP-like sensor domain (PAS domain)"/>
    <property type="match status" value="1"/>
</dbReference>
<accession>X1QVR8</accession>
<proteinExistence type="predicted"/>
<dbReference type="PROSITE" id="PS50112">
    <property type="entry name" value="PAS"/>
    <property type="match status" value="1"/>
</dbReference>
<organism evidence="3">
    <name type="scientific">marine sediment metagenome</name>
    <dbReference type="NCBI Taxonomy" id="412755"/>
    <lineage>
        <taxon>unclassified sequences</taxon>
        <taxon>metagenomes</taxon>
        <taxon>ecological metagenomes</taxon>
    </lineage>
</organism>
<sequence>MLPRAILISPNPTEALFESCGVIGIGVVLNLIFQMHRREQRYSRETDALLKAEEEKWRSSFNALEDVMLIIDRDYNIENVNDNGLALLGKRREEVIGKKCYEVISGADRPREECPCRRTLETKQVESVDRYEERFGRYFS</sequence>
<protein>
    <recommendedName>
        <fullName evidence="2">PAS domain-containing protein</fullName>
    </recommendedName>
</protein>
<dbReference type="AlphaFoldDB" id="X1QVR8"/>
<dbReference type="NCBIfam" id="TIGR00229">
    <property type="entry name" value="sensory_box"/>
    <property type="match status" value="1"/>
</dbReference>
<dbReference type="CDD" id="cd00130">
    <property type="entry name" value="PAS"/>
    <property type="match status" value="1"/>
</dbReference>
<feature type="non-terminal residue" evidence="3">
    <location>
        <position position="140"/>
    </location>
</feature>
<reference evidence="3" key="1">
    <citation type="journal article" date="2014" name="Front. Microbiol.">
        <title>High frequency of phylogenetically diverse reductive dehalogenase-homologous genes in deep subseafloor sedimentary metagenomes.</title>
        <authorList>
            <person name="Kawai M."/>
            <person name="Futagami T."/>
            <person name="Toyoda A."/>
            <person name="Takaki Y."/>
            <person name="Nishi S."/>
            <person name="Hori S."/>
            <person name="Arai W."/>
            <person name="Tsubouchi T."/>
            <person name="Morono Y."/>
            <person name="Uchiyama I."/>
            <person name="Ito T."/>
            <person name="Fujiyama A."/>
            <person name="Inagaki F."/>
            <person name="Takami H."/>
        </authorList>
    </citation>
    <scope>NUCLEOTIDE SEQUENCE</scope>
    <source>
        <strain evidence="3">Expedition CK06-06</strain>
    </source>
</reference>
<comment type="caution">
    <text evidence="3">The sequence shown here is derived from an EMBL/GenBank/DDBJ whole genome shotgun (WGS) entry which is preliminary data.</text>
</comment>
<dbReference type="InterPro" id="IPR013656">
    <property type="entry name" value="PAS_4"/>
</dbReference>
<keyword evidence="1" id="KW-1133">Transmembrane helix</keyword>
<evidence type="ECO:0000313" key="3">
    <source>
        <dbReference type="EMBL" id="GAI54960.1"/>
    </source>
</evidence>
<keyword evidence="1" id="KW-0472">Membrane</keyword>
<dbReference type="Gene3D" id="3.30.450.20">
    <property type="entry name" value="PAS domain"/>
    <property type="match status" value="1"/>
</dbReference>
<dbReference type="InterPro" id="IPR035965">
    <property type="entry name" value="PAS-like_dom_sf"/>
</dbReference>
<name>X1QVR8_9ZZZZ</name>
<keyword evidence="1" id="KW-0812">Transmembrane</keyword>
<dbReference type="Pfam" id="PF08448">
    <property type="entry name" value="PAS_4"/>
    <property type="match status" value="1"/>
</dbReference>
<gene>
    <name evidence="3" type="ORF">S06H3_53187</name>
</gene>